<feature type="transmembrane region" description="Helical" evidence="1">
    <location>
        <begin position="294"/>
        <end position="315"/>
    </location>
</feature>
<keyword evidence="3" id="KW-1185">Reference proteome</keyword>
<evidence type="ECO:0000313" key="3">
    <source>
        <dbReference type="Proteomes" id="UP000199412"/>
    </source>
</evidence>
<dbReference type="Proteomes" id="UP000199412">
    <property type="component" value="Unassembled WGS sequence"/>
</dbReference>
<feature type="transmembrane region" description="Helical" evidence="1">
    <location>
        <begin position="425"/>
        <end position="451"/>
    </location>
</feature>
<feature type="transmembrane region" description="Helical" evidence="1">
    <location>
        <begin position="181"/>
        <end position="204"/>
    </location>
</feature>
<feature type="transmembrane region" description="Helical" evidence="1">
    <location>
        <begin position="234"/>
        <end position="256"/>
    </location>
</feature>
<feature type="transmembrane region" description="Helical" evidence="1">
    <location>
        <begin position="371"/>
        <end position="392"/>
    </location>
</feature>
<proteinExistence type="predicted"/>
<dbReference type="AlphaFoldDB" id="A0A1G7BN18"/>
<sequence length="530" mass="57001">MEAAASGFWSLVLIAVIGGLVVAICGGLAGFFLWLTYKRYDRILAKPAKPNFKKLRTQIEGKDTLQTAYQSLLEGFLDKIDWFFDRWGDEDEESSTNHAPGRPLTWTANAYDRCLLLAVAYPIMSAFLTWLLLNQTGALGEALGLLPLKNDLFRFVMSLGLGGIFWLFVRLLRREDWQKWVLIFVLPAVLLAFIADEAIGIIVLGTASGGFISVGVAACVVTLAVVSPGGSAGTFIGTFAGAGAGAVAGSVALAFLGTSLGAGVIAFVVAFAGGHAVIKLFLRFSRRRRFFGPALVALTALLFGAGWLAAGIAAMGDEAGYALGVLLAIFLFPLLNAPFDWASLGLTRFLLRKNLEARSAWSRARLSLTDFGLALIALVVLALTLILALEVFNARVRPALGHDFVNVRAQLEAIGAKPGNPGHVWIYFTLFSTLIPTLLHAIIWCASLVTVRVPGLRARILAGIERLDDGEGTRMMIAAALTLRWVIAIVAVVFGVALLWIVANLAPVHLGPRFLDLLLWWQATVAGWLA</sequence>
<keyword evidence="1" id="KW-1133">Transmembrane helix</keyword>
<evidence type="ECO:0000256" key="1">
    <source>
        <dbReference type="SAM" id="Phobius"/>
    </source>
</evidence>
<accession>A0A1G7BN18</accession>
<feature type="transmembrane region" description="Helical" evidence="1">
    <location>
        <begin position="210"/>
        <end position="227"/>
    </location>
</feature>
<evidence type="ECO:0000313" key="2">
    <source>
        <dbReference type="EMBL" id="SDE27826.1"/>
    </source>
</evidence>
<organism evidence="2 3">
    <name type="scientific">Rhodospira trueperi</name>
    <dbReference type="NCBI Taxonomy" id="69960"/>
    <lineage>
        <taxon>Bacteria</taxon>
        <taxon>Pseudomonadati</taxon>
        <taxon>Pseudomonadota</taxon>
        <taxon>Alphaproteobacteria</taxon>
        <taxon>Rhodospirillales</taxon>
        <taxon>Rhodospirillaceae</taxon>
        <taxon>Rhodospira</taxon>
    </lineage>
</organism>
<reference evidence="2 3" key="1">
    <citation type="submission" date="2016-10" db="EMBL/GenBank/DDBJ databases">
        <authorList>
            <person name="de Groot N.N."/>
        </authorList>
    </citation>
    <scope>NUCLEOTIDE SEQUENCE [LARGE SCALE GENOMIC DNA]</scope>
    <source>
        <strain evidence="2 3">ATCC 700224</strain>
    </source>
</reference>
<name>A0A1G7BN18_9PROT</name>
<keyword evidence="1" id="KW-0812">Transmembrane</keyword>
<feature type="transmembrane region" description="Helical" evidence="1">
    <location>
        <begin position="321"/>
        <end position="351"/>
    </location>
</feature>
<protein>
    <submittedName>
        <fullName evidence="2">Uncharacterized protein</fullName>
    </submittedName>
</protein>
<feature type="transmembrane region" description="Helical" evidence="1">
    <location>
        <begin position="262"/>
        <end position="282"/>
    </location>
</feature>
<feature type="transmembrane region" description="Helical" evidence="1">
    <location>
        <begin position="152"/>
        <end position="169"/>
    </location>
</feature>
<feature type="transmembrane region" description="Helical" evidence="1">
    <location>
        <begin position="12"/>
        <end position="37"/>
    </location>
</feature>
<keyword evidence="1" id="KW-0472">Membrane</keyword>
<dbReference type="OrthoDB" id="7830653at2"/>
<dbReference type="EMBL" id="FNAP01000005">
    <property type="protein sequence ID" value="SDE27826.1"/>
    <property type="molecule type" value="Genomic_DNA"/>
</dbReference>
<dbReference type="RefSeq" id="WP_092785022.1">
    <property type="nucleotide sequence ID" value="NZ_FNAP01000005.1"/>
</dbReference>
<feature type="transmembrane region" description="Helical" evidence="1">
    <location>
        <begin position="483"/>
        <end position="503"/>
    </location>
</feature>
<feature type="transmembrane region" description="Helical" evidence="1">
    <location>
        <begin position="114"/>
        <end position="132"/>
    </location>
</feature>
<gene>
    <name evidence="2" type="ORF">SAMN05421720_10585</name>
</gene>